<reference evidence="1" key="1">
    <citation type="submission" date="2024-06" db="EMBL/GenBank/DDBJ databases">
        <title>Sequencing and assembly of the genome of Dyadobacter sp. strain 676, a symbiont of Cyamopsis tetragonoloba.</title>
        <authorList>
            <person name="Guro P."/>
            <person name="Sazanova A."/>
            <person name="Kuznetsova I."/>
            <person name="Belimov A."/>
            <person name="Safronova V."/>
        </authorList>
    </citation>
    <scope>NUCLEOTIDE SEQUENCE</scope>
    <source>
        <strain evidence="1">676</strain>
    </source>
</reference>
<accession>A0AAU8FJN0</accession>
<evidence type="ECO:0000313" key="1">
    <source>
        <dbReference type="EMBL" id="XCH24033.1"/>
    </source>
</evidence>
<sequence length="245" mass="27462">MLLNAGGGNGALAQAFVVSPFNFNIQRGSYMPASTNAQALARTKREITPQIFAQKPDASLSLLFPGAGGILLFNSKNVKDLTNVAGKLTSPSLVVVDTIYHNQVYRQKAGAADKYTFDMCYALRIDGKRYYTDFRPHSFISFRQSLAHHRQLFMVIAQMTGHDMYADKGYPGHFRIAVFDMQNDGIKLHFASEELPFHYGREFFDDNGAIKTAYNTQEQSFGIEIKGLNETYKGVWDGKVLKHLN</sequence>
<protein>
    <submittedName>
        <fullName evidence="1">Uncharacterized protein</fullName>
    </submittedName>
</protein>
<dbReference type="AlphaFoldDB" id="A0AAU8FJN0"/>
<dbReference type="EMBL" id="CP159289">
    <property type="protein sequence ID" value="XCH24033.1"/>
    <property type="molecule type" value="Genomic_DNA"/>
</dbReference>
<organism evidence="1">
    <name type="scientific">Dyadobacter sp. 676</name>
    <dbReference type="NCBI Taxonomy" id="3088362"/>
    <lineage>
        <taxon>Bacteria</taxon>
        <taxon>Pseudomonadati</taxon>
        <taxon>Bacteroidota</taxon>
        <taxon>Cytophagia</taxon>
        <taxon>Cytophagales</taxon>
        <taxon>Spirosomataceae</taxon>
        <taxon>Dyadobacter</taxon>
    </lineage>
</organism>
<dbReference type="RefSeq" id="WP_353719356.1">
    <property type="nucleotide sequence ID" value="NZ_CP159289.1"/>
</dbReference>
<proteinExistence type="predicted"/>
<name>A0AAU8FJN0_9BACT</name>
<gene>
    <name evidence="1" type="ORF">ABV298_27590</name>
</gene>